<organism evidence="2">
    <name type="scientific">metagenome</name>
    <dbReference type="NCBI Taxonomy" id="256318"/>
    <lineage>
        <taxon>unclassified sequences</taxon>
        <taxon>metagenomes</taxon>
    </lineage>
</organism>
<feature type="compositionally biased region" description="Pro residues" evidence="1">
    <location>
        <begin position="222"/>
        <end position="234"/>
    </location>
</feature>
<dbReference type="EMBL" id="CZKB01000006">
    <property type="protein sequence ID" value="CUR58353.1"/>
    <property type="molecule type" value="Genomic_DNA"/>
</dbReference>
<feature type="compositionally biased region" description="Low complexity" evidence="1">
    <location>
        <begin position="211"/>
        <end position="221"/>
    </location>
</feature>
<proteinExistence type="predicted"/>
<feature type="region of interest" description="Disordered" evidence="1">
    <location>
        <begin position="26"/>
        <end position="45"/>
    </location>
</feature>
<accession>A0A2P2C8N9</accession>
<name>A0A2P2C8N9_9ZZZZ</name>
<evidence type="ECO:0000256" key="1">
    <source>
        <dbReference type="SAM" id="MobiDB-lite"/>
    </source>
</evidence>
<dbReference type="AlphaFoldDB" id="A0A2P2C8N9"/>
<reference evidence="2" key="1">
    <citation type="submission" date="2015-08" db="EMBL/GenBank/DDBJ databases">
        <authorList>
            <person name="Babu N.S."/>
            <person name="Beckwith C.J."/>
            <person name="Beseler K.G."/>
            <person name="Brison A."/>
            <person name="Carone J.V."/>
            <person name="Caskin T.P."/>
            <person name="Diamond M."/>
            <person name="Durham M.E."/>
            <person name="Foxe J.M."/>
            <person name="Go M."/>
            <person name="Henderson B.A."/>
            <person name="Jones I.B."/>
            <person name="McGettigan J.A."/>
            <person name="Micheletti S.J."/>
            <person name="Nasrallah M.E."/>
            <person name="Ortiz D."/>
            <person name="Piller C.R."/>
            <person name="Privatt S.R."/>
            <person name="Schneider S.L."/>
            <person name="Sharp S."/>
            <person name="Smith T.C."/>
            <person name="Stanton J.D."/>
            <person name="Ullery H.E."/>
            <person name="Wilson R.J."/>
            <person name="Serrano M.G."/>
            <person name="Buck G."/>
            <person name="Lee V."/>
            <person name="Wang Y."/>
            <person name="Carvalho R."/>
            <person name="Voegtly L."/>
            <person name="Shi R."/>
            <person name="Duckworth R."/>
            <person name="Johnson A."/>
            <person name="Loviza R."/>
            <person name="Walstead R."/>
            <person name="Shah Z."/>
            <person name="Kiflezghi M."/>
            <person name="Wade K."/>
            <person name="Ball S.L."/>
            <person name="Bradley K.W."/>
            <person name="Asai D.J."/>
            <person name="Bowman C.A."/>
            <person name="Russell D.A."/>
            <person name="Pope W.H."/>
            <person name="Jacobs-Sera D."/>
            <person name="Hendrix R.W."/>
            <person name="Hatfull G.F."/>
        </authorList>
    </citation>
    <scope>NUCLEOTIDE SEQUENCE</scope>
</reference>
<sequence length="278" mass="28386">MNPRRVVLPAVAAAVVLVATIGGSSPAAHPDGRTGGGDLLSSAHPSGAMPTVVDRAYEGRGWLRGADVSADAAAITSSTCDGCAGESTTLQVVYAGRARRARLDNVATAWAQECVRCTGTALSVQVVVLRGRPTTVPSNRALSVTAACEGCRTTALAFQVVLVADDAEPMGEGELAGLRAWFDEQAAVLRAWVGPAEPQPPSPTPDPTPTTDPTSTTDPSPTQQPTPTASPDPADPGSSVTSSRRARRDAVSALADLERLLSGALDAEAVAADVDLSR</sequence>
<feature type="compositionally biased region" description="Pro residues" evidence="1">
    <location>
        <begin position="197"/>
        <end position="210"/>
    </location>
</feature>
<feature type="region of interest" description="Disordered" evidence="1">
    <location>
        <begin position="194"/>
        <end position="250"/>
    </location>
</feature>
<protein>
    <submittedName>
        <fullName evidence="2">Uncharacterized protein</fullName>
    </submittedName>
</protein>
<gene>
    <name evidence="2" type="ORF">NOCA1140060</name>
</gene>
<evidence type="ECO:0000313" key="2">
    <source>
        <dbReference type="EMBL" id="CUR58353.1"/>
    </source>
</evidence>